<feature type="domain" description="Mannosyl-glycoprotein endo-beta-N-acetylglucosamidase-like" evidence="2">
    <location>
        <begin position="155"/>
        <end position="286"/>
    </location>
</feature>
<dbReference type="PANTHER" id="PTHR40572:SF1">
    <property type="entry name" value="PROTEIN BAX"/>
    <property type="match status" value="1"/>
</dbReference>
<evidence type="ECO:0000259" key="2">
    <source>
        <dbReference type="Pfam" id="PF01832"/>
    </source>
</evidence>
<feature type="transmembrane region" description="Helical" evidence="1">
    <location>
        <begin position="93"/>
        <end position="110"/>
    </location>
</feature>
<accession>A0ABY4W859</accession>
<proteinExistence type="predicted"/>
<keyword evidence="1" id="KW-0472">Membrane</keyword>
<keyword evidence="1" id="KW-0812">Transmembrane</keyword>
<name>A0ABY4W859_9PROT</name>
<evidence type="ECO:0000313" key="3">
    <source>
        <dbReference type="EMBL" id="USG63031.1"/>
    </source>
</evidence>
<dbReference type="InterPro" id="IPR053195">
    <property type="entry name" value="Bax-like"/>
</dbReference>
<dbReference type="EMBL" id="CP098747">
    <property type="protein sequence ID" value="USG63031.1"/>
    <property type="molecule type" value="Genomic_DNA"/>
</dbReference>
<dbReference type="Proteomes" id="UP001056291">
    <property type="component" value="Chromosome"/>
</dbReference>
<keyword evidence="1" id="KW-1133">Transmembrane helix</keyword>
<sequence length="311" mass="34891">MSEKMKMRMLRGCFLALGLTVSGVVLSFSPAHSETIDIGSFEQLDQYFVSKKYEVRKWIVGSQNVPAIVILDIPDSWRKTVAPSLTVENKKKVFFRVAIPLAFVGNSLILKDREKLARLKSAYKAGSLDAQERDWLRKKAADYKISSNEIGEAFFTELGNRMDIVPASLMVAQMADESGWGTSRFAAEGNALFGQWSYTGGIKPKDQRKDKGNYSIKAFKTPLASIQAYMLNLNSNAAYGEFRKQRASFRLKGMMPTGPGLVGTLINYSERREAYVRDLRNMMARNDLPPLDKASLRVGETVYIRLAEGNR</sequence>
<organism evidence="3 4">
    <name type="scientific">Sneathiella marina</name>
    <dbReference type="NCBI Taxonomy" id="2950108"/>
    <lineage>
        <taxon>Bacteria</taxon>
        <taxon>Pseudomonadati</taxon>
        <taxon>Pseudomonadota</taxon>
        <taxon>Alphaproteobacteria</taxon>
        <taxon>Sneathiellales</taxon>
        <taxon>Sneathiellaceae</taxon>
        <taxon>Sneathiella</taxon>
    </lineage>
</organism>
<keyword evidence="4" id="KW-1185">Reference proteome</keyword>
<protein>
    <submittedName>
        <fullName evidence="3">Glucosaminidase domain-containing protein</fullName>
    </submittedName>
</protein>
<reference evidence="3" key="1">
    <citation type="submission" date="2022-06" db="EMBL/GenBank/DDBJ databases">
        <title>Sneathiella actinostolidae sp. nov., isolated from a sea anemonein the Western Pacific Ocean.</title>
        <authorList>
            <person name="Wei M.J."/>
        </authorList>
    </citation>
    <scope>NUCLEOTIDE SEQUENCE</scope>
    <source>
        <strain evidence="3">PHK-P5</strain>
    </source>
</reference>
<dbReference type="PANTHER" id="PTHR40572">
    <property type="entry name" value="PROTEIN BAX"/>
    <property type="match status" value="1"/>
</dbReference>
<dbReference type="Gene3D" id="1.10.530.10">
    <property type="match status" value="1"/>
</dbReference>
<gene>
    <name evidence="3" type="ORF">NBZ79_08570</name>
</gene>
<evidence type="ECO:0000313" key="4">
    <source>
        <dbReference type="Proteomes" id="UP001056291"/>
    </source>
</evidence>
<dbReference type="InterPro" id="IPR002901">
    <property type="entry name" value="MGlyc_endo_b_GlcNAc-like_dom"/>
</dbReference>
<evidence type="ECO:0000256" key="1">
    <source>
        <dbReference type="SAM" id="Phobius"/>
    </source>
</evidence>
<dbReference type="Pfam" id="PF01832">
    <property type="entry name" value="Glucosaminidase"/>
    <property type="match status" value="1"/>
</dbReference>
<dbReference type="RefSeq" id="WP_251937497.1">
    <property type="nucleotide sequence ID" value="NZ_CP098747.1"/>
</dbReference>